<evidence type="ECO:0000313" key="5">
    <source>
        <dbReference type="Proteomes" id="UP000181860"/>
    </source>
</evidence>
<dbReference type="EMBL" id="FMXC01000047">
    <property type="protein sequence ID" value="SDA69986.1"/>
    <property type="molecule type" value="Genomic_DNA"/>
</dbReference>
<dbReference type="Proteomes" id="UP000181860">
    <property type="component" value="Unassembled WGS sequence"/>
</dbReference>
<keyword evidence="5" id="KW-1185">Reference proteome</keyword>
<dbReference type="CDD" id="cd01673">
    <property type="entry name" value="dNK"/>
    <property type="match status" value="1"/>
</dbReference>
<dbReference type="PIRSF" id="PIRSF000705">
    <property type="entry name" value="DNK"/>
    <property type="match status" value="1"/>
</dbReference>
<feature type="transmembrane region" description="Helical" evidence="2">
    <location>
        <begin position="7"/>
        <end position="25"/>
    </location>
</feature>
<feature type="domain" description="Deoxynucleoside kinase" evidence="3">
    <location>
        <begin position="34"/>
        <end position="236"/>
    </location>
</feature>
<gene>
    <name evidence="4" type="ORF">SAMN02983011_02259</name>
</gene>
<dbReference type="InterPro" id="IPR031314">
    <property type="entry name" value="DNK_dom"/>
</dbReference>
<accession>A0ABY0MEH0</accession>
<evidence type="ECO:0000256" key="2">
    <source>
        <dbReference type="SAM" id="Phobius"/>
    </source>
</evidence>
<dbReference type="GO" id="GO:0016301">
    <property type="term" value="F:kinase activity"/>
    <property type="evidence" value="ECO:0007669"/>
    <property type="project" value="UniProtKB-KW"/>
</dbReference>
<dbReference type="InterPro" id="IPR050566">
    <property type="entry name" value="Deoxyribonucleoside_kinase"/>
</dbReference>
<comment type="caution">
    <text evidence="4">The sequence shown here is derived from an EMBL/GenBank/DDBJ whole genome shotgun (WGS) entry which is preliminary data.</text>
</comment>
<keyword evidence="4" id="KW-0808">Transferase</keyword>
<dbReference type="PANTHER" id="PTHR10513:SF35">
    <property type="entry name" value="DEOXYADENOSINE KINASE"/>
    <property type="match status" value="1"/>
</dbReference>
<dbReference type="Pfam" id="PF01712">
    <property type="entry name" value="dNK"/>
    <property type="match status" value="1"/>
</dbReference>
<dbReference type="PANTHER" id="PTHR10513">
    <property type="entry name" value="DEOXYNUCLEOSIDE KINASE"/>
    <property type="match status" value="1"/>
</dbReference>
<comment type="similarity">
    <text evidence="1">Belongs to the DCK/DGK family.</text>
</comment>
<protein>
    <submittedName>
        <fullName evidence="4">Deoxyadenosine kinase</fullName>
    </submittedName>
</protein>
<proteinExistence type="inferred from homology"/>
<evidence type="ECO:0000256" key="1">
    <source>
        <dbReference type="ARBA" id="ARBA00007420"/>
    </source>
</evidence>
<evidence type="ECO:0000313" key="4">
    <source>
        <dbReference type="EMBL" id="SDA69986.1"/>
    </source>
</evidence>
<keyword evidence="2" id="KW-0812">Transmembrane</keyword>
<name>A0ABY0MEH0_9LACO</name>
<organism evidence="4 5">
    <name type="scientific">Lactobacillus kefiranofaciens</name>
    <dbReference type="NCBI Taxonomy" id="267818"/>
    <lineage>
        <taxon>Bacteria</taxon>
        <taxon>Bacillati</taxon>
        <taxon>Bacillota</taxon>
        <taxon>Bacilli</taxon>
        <taxon>Lactobacillales</taxon>
        <taxon>Lactobacillaceae</taxon>
        <taxon>Lactobacillus</taxon>
    </lineage>
</organism>
<evidence type="ECO:0000259" key="3">
    <source>
        <dbReference type="Pfam" id="PF01712"/>
    </source>
</evidence>
<dbReference type="SUPFAM" id="SSF52540">
    <property type="entry name" value="P-loop containing nucleoside triphosphate hydrolases"/>
    <property type="match status" value="1"/>
</dbReference>
<dbReference type="InterPro" id="IPR027417">
    <property type="entry name" value="P-loop_NTPase"/>
</dbReference>
<keyword evidence="4" id="KW-0418">Kinase</keyword>
<sequence>MKQILKIACVPQYIVLNLLIVYIWYLRRNVIQVIVLSGPIGAGKSSLTSILAEHLGTQAFYEGVDNNPVLPLYYKDMKRYTFLLNTYLLNHRLAQINQAIQDKNSVSDRSIYEDALFFKMNADSKVADPTEFKIYDDLLENMMEDTPGNPSKKPDLLIYIHVSLDTMLHRIKKRGRSFEQISTDPGLKDYYARLLKYYEPWYDDYDASPKMEINGDKLDFVTNMDAQKEVLKEIDEKLHEVGNL</sequence>
<dbReference type="InterPro" id="IPR002624">
    <property type="entry name" value="DCK/DGK"/>
</dbReference>
<dbReference type="Gene3D" id="3.40.50.300">
    <property type="entry name" value="P-loop containing nucleotide triphosphate hydrolases"/>
    <property type="match status" value="1"/>
</dbReference>
<reference evidence="4 5" key="1">
    <citation type="submission" date="2016-10" db="EMBL/GenBank/DDBJ databases">
        <authorList>
            <person name="Varghese N."/>
            <person name="Submissions S."/>
        </authorList>
    </citation>
    <scope>NUCLEOTIDE SEQUENCE [LARGE SCALE GENOMIC DNA]</scope>
    <source>
        <strain evidence="4 5">ATCC 43761</strain>
    </source>
</reference>
<keyword evidence="2" id="KW-0472">Membrane</keyword>
<keyword evidence="2" id="KW-1133">Transmembrane helix</keyword>